<gene>
    <name evidence="1" type="ORF">J1N35_034961</name>
</gene>
<protein>
    <submittedName>
        <fullName evidence="1">Uncharacterized protein</fullName>
    </submittedName>
</protein>
<dbReference type="AlphaFoldDB" id="A0A9D3UT13"/>
<sequence length="95" mass="11180">MIEAYIEEAFVWMSYVASDVAGVIPWLTYNHSVLCINKRGKDAKNWALEHQQWIVSSNARMDKRPRLESCMGDFMLSVHYQCWYIENRLPYLFGG</sequence>
<organism evidence="1 2">
    <name type="scientific">Gossypium stocksii</name>
    <dbReference type="NCBI Taxonomy" id="47602"/>
    <lineage>
        <taxon>Eukaryota</taxon>
        <taxon>Viridiplantae</taxon>
        <taxon>Streptophyta</taxon>
        <taxon>Embryophyta</taxon>
        <taxon>Tracheophyta</taxon>
        <taxon>Spermatophyta</taxon>
        <taxon>Magnoliopsida</taxon>
        <taxon>eudicotyledons</taxon>
        <taxon>Gunneridae</taxon>
        <taxon>Pentapetalae</taxon>
        <taxon>rosids</taxon>
        <taxon>malvids</taxon>
        <taxon>Malvales</taxon>
        <taxon>Malvaceae</taxon>
        <taxon>Malvoideae</taxon>
        <taxon>Gossypium</taxon>
    </lineage>
</organism>
<evidence type="ECO:0000313" key="1">
    <source>
        <dbReference type="EMBL" id="KAH1056896.1"/>
    </source>
</evidence>
<reference evidence="1 2" key="1">
    <citation type="journal article" date="2021" name="Plant Biotechnol. J.">
        <title>Multi-omics assisted identification of the key and species-specific regulatory components of drought-tolerant mechanisms in Gossypium stocksii.</title>
        <authorList>
            <person name="Yu D."/>
            <person name="Ke L."/>
            <person name="Zhang D."/>
            <person name="Wu Y."/>
            <person name="Sun Y."/>
            <person name="Mei J."/>
            <person name="Sun J."/>
            <person name="Sun Y."/>
        </authorList>
    </citation>
    <scope>NUCLEOTIDE SEQUENCE [LARGE SCALE GENOMIC DNA]</scope>
    <source>
        <strain evidence="2">cv. E1</strain>
        <tissue evidence="1">Leaf</tissue>
    </source>
</reference>
<proteinExistence type="predicted"/>
<dbReference type="EMBL" id="JAIQCV010000010">
    <property type="protein sequence ID" value="KAH1056896.1"/>
    <property type="molecule type" value="Genomic_DNA"/>
</dbReference>
<dbReference type="OrthoDB" id="10611840at2759"/>
<comment type="caution">
    <text evidence="1">The sequence shown here is derived from an EMBL/GenBank/DDBJ whole genome shotgun (WGS) entry which is preliminary data.</text>
</comment>
<accession>A0A9D3UT13</accession>
<evidence type="ECO:0000313" key="2">
    <source>
        <dbReference type="Proteomes" id="UP000828251"/>
    </source>
</evidence>
<dbReference type="Proteomes" id="UP000828251">
    <property type="component" value="Unassembled WGS sequence"/>
</dbReference>
<keyword evidence="2" id="KW-1185">Reference proteome</keyword>
<name>A0A9D3UT13_9ROSI</name>